<dbReference type="Proteomes" id="UP001551210">
    <property type="component" value="Unassembled WGS sequence"/>
</dbReference>
<accession>A0ABV3D9G0</accession>
<reference evidence="2 3" key="1">
    <citation type="submission" date="2024-06" db="EMBL/GenBank/DDBJ databases">
        <title>The Natural Products Discovery Center: Release of the First 8490 Sequenced Strains for Exploring Actinobacteria Biosynthetic Diversity.</title>
        <authorList>
            <person name="Kalkreuter E."/>
            <person name="Kautsar S.A."/>
            <person name="Yang D."/>
            <person name="Bader C.D."/>
            <person name="Teijaro C.N."/>
            <person name="Fluegel L."/>
            <person name="Davis C.M."/>
            <person name="Simpson J.R."/>
            <person name="Lauterbach L."/>
            <person name="Steele A.D."/>
            <person name="Gui C."/>
            <person name="Meng S."/>
            <person name="Li G."/>
            <person name="Viehrig K."/>
            <person name="Ye F."/>
            <person name="Su P."/>
            <person name="Kiefer A.F."/>
            <person name="Nichols A."/>
            <person name="Cepeda A.J."/>
            <person name="Yan W."/>
            <person name="Fan B."/>
            <person name="Jiang Y."/>
            <person name="Adhikari A."/>
            <person name="Zheng C.-J."/>
            <person name="Schuster L."/>
            <person name="Cowan T.M."/>
            <person name="Smanski M.J."/>
            <person name="Chevrette M.G."/>
            <person name="De Carvalho L.P.S."/>
            <person name="Shen B."/>
        </authorList>
    </citation>
    <scope>NUCLEOTIDE SEQUENCE [LARGE SCALE GENOMIC DNA]</scope>
    <source>
        <strain evidence="2 3">NPDC045705</strain>
    </source>
</reference>
<dbReference type="Pfam" id="PF10901">
    <property type="entry name" value="DUF2690"/>
    <property type="match status" value="1"/>
</dbReference>
<feature type="chain" id="PRO_5045100132" evidence="1">
    <location>
        <begin position="30"/>
        <end position="151"/>
    </location>
</feature>
<dbReference type="InterPro" id="IPR021224">
    <property type="entry name" value="DUF2690"/>
</dbReference>
<keyword evidence="3" id="KW-1185">Reference proteome</keyword>
<sequence length="151" mass="15793">MKRMIAKVAGVAAAAMTMALVPLAGTSYAAGCSGSGSGCDNLGPVSQGCDAGAVTYRTATADGGLKAELRWSSTCQAGWVRVTDSSGGQWWPKYGYIEKWSGAGTGFIRSLSVTFPNPGSDWSNMLGGSSYYYRVCIKDSGTNHVDCSTFW</sequence>
<evidence type="ECO:0000313" key="2">
    <source>
        <dbReference type="EMBL" id="MEU7298553.1"/>
    </source>
</evidence>
<name>A0ABV3D9G0_STREX</name>
<organism evidence="2 3">
    <name type="scientific">Streptomyces exfoliatus</name>
    <name type="common">Streptomyces hydrogenans</name>
    <dbReference type="NCBI Taxonomy" id="1905"/>
    <lineage>
        <taxon>Bacteria</taxon>
        <taxon>Bacillati</taxon>
        <taxon>Actinomycetota</taxon>
        <taxon>Actinomycetes</taxon>
        <taxon>Kitasatosporales</taxon>
        <taxon>Streptomycetaceae</taxon>
        <taxon>Streptomyces</taxon>
    </lineage>
</organism>
<evidence type="ECO:0000256" key="1">
    <source>
        <dbReference type="SAM" id="SignalP"/>
    </source>
</evidence>
<keyword evidence="1" id="KW-0732">Signal</keyword>
<protein>
    <submittedName>
        <fullName evidence="2">DUF2690 domain-containing protein</fullName>
    </submittedName>
</protein>
<dbReference type="EMBL" id="JBEZAM010000143">
    <property type="protein sequence ID" value="MEU7298553.1"/>
    <property type="molecule type" value="Genomic_DNA"/>
</dbReference>
<gene>
    <name evidence="2" type="ORF">AB0A76_36150</name>
</gene>
<feature type="signal peptide" evidence="1">
    <location>
        <begin position="1"/>
        <end position="29"/>
    </location>
</feature>
<comment type="caution">
    <text evidence="2">The sequence shown here is derived from an EMBL/GenBank/DDBJ whole genome shotgun (WGS) entry which is preliminary data.</text>
</comment>
<evidence type="ECO:0000313" key="3">
    <source>
        <dbReference type="Proteomes" id="UP001551210"/>
    </source>
</evidence>
<dbReference type="RefSeq" id="WP_359217715.1">
    <property type="nucleotide sequence ID" value="NZ_JBEZAM010000143.1"/>
</dbReference>
<proteinExistence type="predicted"/>